<protein>
    <submittedName>
        <fullName evidence="1">Uncharacterized protein</fullName>
    </submittedName>
</protein>
<evidence type="ECO:0000313" key="2">
    <source>
        <dbReference type="Proteomes" id="UP000319160"/>
    </source>
</evidence>
<comment type="caution">
    <text evidence="1">The sequence shown here is derived from an EMBL/GenBank/DDBJ whole genome shotgun (WGS) entry which is preliminary data.</text>
</comment>
<reference evidence="2" key="1">
    <citation type="submission" date="2019-06" db="EMBL/GenBank/DDBJ databases">
        <title>Draft genome sequence of the griseofulvin-producing fungus Xylaria cubensis strain G536.</title>
        <authorList>
            <person name="Mead M.E."/>
            <person name="Raja H.A."/>
            <person name="Steenwyk J.L."/>
            <person name="Knowles S.L."/>
            <person name="Oberlies N.H."/>
            <person name="Rokas A."/>
        </authorList>
    </citation>
    <scope>NUCLEOTIDE SEQUENCE [LARGE SCALE GENOMIC DNA]</scope>
    <source>
        <strain evidence="2">G536</strain>
    </source>
</reference>
<organism evidence="1 2">
    <name type="scientific">Xylaria flabelliformis</name>
    <dbReference type="NCBI Taxonomy" id="2512241"/>
    <lineage>
        <taxon>Eukaryota</taxon>
        <taxon>Fungi</taxon>
        <taxon>Dikarya</taxon>
        <taxon>Ascomycota</taxon>
        <taxon>Pezizomycotina</taxon>
        <taxon>Sordariomycetes</taxon>
        <taxon>Xylariomycetidae</taxon>
        <taxon>Xylariales</taxon>
        <taxon>Xylariaceae</taxon>
        <taxon>Xylaria</taxon>
    </lineage>
</organism>
<proteinExistence type="predicted"/>
<accession>A0A553I8Z6</accession>
<dbReference type="AlphaFoldDB" id="A0A553I8Z6"/>
<dbReference type="EMBL" id="VFLP01000009">
    <property type="protein sequence ID" value="TRX96674.1"/>
    <property type="molecule type" value="Genomic_DNA"/>
</dbReference>
<name>A0A553I8Z6_9PEZI</name>
<dbReference type="Proteomes" id="UP000319160">
    <property type="component" value="Unassembled WGS sequence"/>
</dbReference>
<keyword evidence="2" id="KW-1185">Reference proteome</keyword>
<evidence type="ECO:0000313" key="1">
    <source>
        <dbReference type="EMBL" id="TRX96674.1"/>
    </source>
</evidence>
<sequence length="82" mass="9195">MCAMVSCLLTNEVRQASADSPPSDAKESYCVVFLQAPSVASRHFMQPVPDAQKVILKMQVVSLLDYLRRDILDDAKVNMNYM</sequence>
<gene>
    <name evidence="1" type="ORF">FHL15_002340</name>
</gene>